<sequence>MDVKPCYIPAMPKTTMAGMVAIRPGILKCIESERMRLRAAAHDVGRGLKRTMTRLNQERDHLKFLNRKKAKKSYAMDRAVEEHKRALEMLLAARSEEPQVTTSEKEHAPRKKSIPKICDALVRSWAENVESSHRSLSRWEFNSRRQAVLVDKAKDDVQAAEVTKAADAAEIEVEIFQMHALSQFVKDL</sequence>
<evidence type="ECO:0000313" key="1">
    <source>
        <dbReference type="EMBL" id="KAG0575136.1"/>
    </source>
</evidence>
<comment type="caution">
    <text evidence="1">The sequence shown here is derived from an EMBL/GenBank/DDBJ whole genome shotgun (WGS) entry which is preliminary data.</text>
</comment>
<dbReference type="AlphaFoldDB" id="A0A8T0HWA8"/>
<name>A0A8T0HWA8_CERPU</name>
<organism evidence="1 2">
    <name type="scientific">Ceratodon purpureus</name>
    <name type="common">Fire moss</name>
    <name type="synonym">Dicranum purpureum</name>
    <dbReference type="NCBI Taxonomy" id="3225"/>
    <lineage>
        <taxon>Eukaryota</taxon>
        <taxon>Viridiplantae</taxon>
        <taxon>Streptophyta</taxon>
        <taxon>Embryophyta</taxon>
        <taxon>Bryophyta</taxon>
        <taxon>Bryophytina</taxon>
        <taxon>Bryopsida</taxon>
        <taxon>Dicranidae</taxon>
        <taxon>Pseudoditrichales</taxon>
        <taxon>Ditrichaceae</taxon>
        <taxon>Ceratodon</taxon>
    </lineage>
</organism>
<dbReference type="EMBL" id="CM026426">
    <property type="protein sequence ID" value="KAG0575136.1"/>
    <property type="molecule type" value="Genomic_DNA"/>
</dbReference>
<evidence type="ECO:0000313" key="2">
    <source>
        <dbReference type="Proteomes" id="UP000822688"/>
    </source>
</evidence>
<reference evidence="1" key="1">
    <citation type="submission" date="2020-06" db="EMBL/GenBank/DDBJ databases">
        <title>WGS assembly of Ceratodon purpureus strain R40.</title>
        <authorList>
            <person name="Carey S.B."/>
            <person name="Jenkins J."/>
            <person name="Shu S."/>
            <person name="Lovell J.T."/>
            <person name="Sreedasyam A."/>
            <person name="Maumus F."/>
            <person name="Tiley G.P."/>
            <person name="Fernandez-Pozo N."/>
            <person name="Barry K."/>
            <person name="Chen C."/>
            <person name="Wang M."/>
            <person name="Lipzen A."/>
            <person name="Daum C."/>
            <person name="Saski C.A."/>
            <person name="Payton A.C."/>
            <person name="Mcbreen J.C."/>
            <person name="Conrad R.E."/>
            <person name="Kollar L.M."/>
            <person name="Olsson S."/>
            <person name="Huttunen S."/>
            <person name="Landis J.B."/>
            <person name="Wickett N.J."/>
            <person name="Johnson M.G."/>
            <person name="Rensing S.A."/>
            <person name="Grimwood J."/>
            <person name="Schmutz J."/>
            <person name="Mcdaniel S.F."/>
        </authorList>
    </citation>
    <scope>NUCLEOTIDE SEQUENCE</scope>
    <source>
        <strain evidence="1">R40</strain>
    </source>
</reference>
<accession>A0A8T0HWA8</accession>
<dbReference type="Proteomes" id="UP000822688">
    <property type="component" value="Chromosome V"/>
</dbReference>
<gene>
    <name evidence="1" type="ORF">KC19_VG321100</name>
</gene>
<proteinExistence type="predicted"/>
<keyword evidence="2" id="KW-1185">Reference proteome</keyword>
<protein>
    <submittedName>
        <fullName evidence="1">Uncharacterized protein</fullName>
    </submittedName>
</protein>